<organism evidence="2 3">
    <name type="scientific">Neorhizobium lilium</name>
    <dbReference type="NCBI Taxonomy" id="2503024"/>
    <lineage>
        <taxon>Bacteria</taxon>
        <taxon>Pseudomonadati</taxon>
        <taxon>Pseudomonadota</taxon>
        <taxon>Alphaproteobacteria</taxon>
        <taxon>Hyphomicrobiales</taxon>
        <taxon>Rhizobiaceae</taxon>
        <taxon>Rhizobium/Agrobacterium group</taxon>
        <taxon>Neorhizobium</taxon>
    </lineage>
</organism>
<protein>
    <submittedName>
        <fullName evidence="2">Copper chaperone PCu(A)C</fullName>
    </submittedName>
</protein>
<gene>
    <name evidence="2" type="ORF">EPK99_01470</name>
</gene>
<accession>A0A3S3SAG8</accession>
<reference evidence="2 3" key="1">
    <citation type="submission" date="2019-01" db="EMBL/GenBank/DDBJ databases">
        <title>The draft genome of Rhizobium sp. 24NR.</title>
        <authorList>
            <person name="Liu L."/>
            <person name="Liang L."/>
            <person name="Shi S."/>
            <person name="Xu L."/>
            <person name="Wang X."/>
            <person name="Li L."/>
            <person name="Zhang X."/>
        </authorList>
    </citation>
    <scope>NUCLEOTIDE SEQUENCE [LARGE SCALE GENOMIC DNA]</scope>
    <source>
        <strain evidence="2 3">24NR</strain>
    </source>
</reference>
<dbReference type="PANTHER" id="PTHR36302:SF1">
    <property type="entry name" value="COPPER CHAPERONE PCU(A)C"/>
    <property type="match status" value="1"/>
</dbReference>
<feature type="chain" id="PRO_5018782161" evidence="1">
    <location>
        <begin position="20"/>
        <end position="297"/>
    </location>
</feature>
<dbReference type="InterPro" id="IPR058248">
    <property type="entry name" value="Lxx211020-like"/>
</dbReference>
<dbReference type="Proteomes" id="UP000287687">
    <property type="component" value="Unassembled WGS sequence"/>
</dbReference>
<dbReference type="EMBL" id="SBIP01000001">
    <property type="protein sequence ID" value="RWX81028.1"/>
    <property type="molecule type" value="Genomic_DNA"/>
</dbReference>
<name>A0A3S3SAG8_9HYPH</name>
<dbReference type="AlphaFoldDB" id="A0A3S3SAG8"/>
<sequence>MKTIIYLLAALLSSAISAAADGIRVEHAASHSMVPGAKVGDGYLVITNDGGEADRLISAASPRAANVQLHKMTTSNGVMIMRDVKDGLPIPPHSTVNLEPDYHLMFNGVEHPFKQGEKIEATLTFEKAGVVAVSFAVGRIAGPLDSSDPQPHAMNMPGMDMHAMQQPMQEDPAKAIPDVLKAMFEVPEKPLAIDPVVVESDWAVAGWQQDGRGGRVLLRSSDHGWQVHALGGESLRTAPGLETGGVPAQTAGQLAAKLSDAEAALNMEAVKALGSFEGMVMLATSTAEAGHTNHEGH</sequence>
<dbReference type="Gene3D" id="2.60.40.1890">
    <property type="entry name" value="PCu(A)C copper chaperone"/>
    <property type="match status" value="1"/>
</dbReference>
<comment type="caution">
    <text evidence="2">The sequence shown here is derived from an EMBL/GenBank/DDBJ whole genome shotgun (WGS) entry which is preliminary data.</text>
</comment>
<evidence type="ECO:0000256" key="1">
    <source>
        <dbReference type="SAM" id="SignalP"/>
    </source>
</evidence>
<dbReference type="SUPFAM" id="SSF110087">
    <property type="entry name" value="DR1885-like metal-binding protein"/>
    <property type="match status" value="1"/>
</dbReference>
<evidence type="ECO:0000313" key="3">
    <source>
        <dbReference type="Proteomes" id="UP000287687"/>
    </source>
</evidence>
<dbReference type="InterPro" id="IPR007410">
    <property type="entry name" value="LpqE-like"/>
</dbReference>
<keyword evidence="3" id="KW-1185">Reference proteome</keyword>
<dbReference type="NCBIfam" id="NF033672">
    <property type="entry name" value="mbn_chaper_assoc"/>
    <property type="match status" value="1"/>
</dbReference>
<proteinExistence type="predicted"/>
<keyword evidence="1" id="KW-0732">Signal</keyword>
<dbReference type="OrthoDB" id="9796962at2"/>
<dbReference type="RefSeq" id="WP_128440855.1">
    <property type="nucleotide sequence ID" value="NZ_SBIP01000001.1"/>
</dbReference>
<evidence type="ECO:0000313" key="2">
    <source>
        <dbReference type="EMBL" id="RWX81028.1"/>
    </source>
</evidence>
<dbReference type="Pfam" id="PF04314">
    <property type="entry name" value="PCuAC"/>
    <property type="match status" value="1"/>
</dbReference>
<dbReference type="PANTHER" id="PTHR36302">
    <property type="entry name" value="BLR7088 PROTEIN"/>
    <property type="match status" value="1"/>
</dbReference>
<dbReference type="InterPro" id="IPR036182">
    <property type="entry name" value="PCuAC_sf"/>
</dbReference>
<feature type="signal peptide" evidence="1">
    <location>
        <begin position="1"/>
        <end position="19"/>
    </location>
</feature>